<evidence type="ECO:0000256" key="7">
    <source>
        <dbReference type="ARBA" id="ARBA00023180"/>
    </source>
</evidence>
<evidence type="ECO:0000256" key="2">
    <source>
        <dbReference type="ARBA" id="ARBA00022475"/>
    </source>
</evidence>
<dbReference type="PANTHER" id="PTHR42643">
    <property type="entry name" value="IONOTROPIC RECEPTOR 20A-RELATED"/>
    <property type="match status" value="1"/>
</dbReference>
<evidence type="ECO:0000256" key="5">
    <source>
        <dbReference type="ARBA" id="ARBA00023136"/>
    </source>
</evidence>
<accession>A0A835LBP9</accession>
<evidence type="ECO:0000256" key="1">
    <source>
        <dbReference type="ARBA" id="ARBA00004651"/>
    </source>
</evidence>
<feature type="transmembrane region" description="Helical" evidence="8">
    <location>
        <begin position="352"/>
        <end position="373"/>
    </location>
</feature>
<evidence type="ECO:0008006" key="11">
    <source>
        <dbReference type="Google" id="ProtNLM"/>
    </source>
</evidence>
<evidence type="ECO:0000313" key="10">
    <source>
        <dbReference type="Proteomes" id="UP000648187"/>
    </source>
</evidence>
<comment type="caution">
    <text evidence="9">The sequence shown here is derived from an EMBL/GenBank/DDBJ whole genome shotgun (WGS) entry which is preliminary data.</text>
</comment>
<keyword evidence="2" id="KW-1003">Cell membrane</keyword>
<dbReference type="EMBL" id="JACKWZ010000001">
    <property type="protein sequence ID" value="KAF9424852.1"/>
    <property type="molecule type" value="Genomic_DNA"/>
</dbReference>
<feature type="transmembrane region" description="Helical" evidence="8">
    <location>
        <begin position="1227"/>
        <end position="1249"/>
    </location>
</feature>
<feature type="transmembrane region" description="Helical" evidence="8">
    <location>
        <begin position="970"/>
        <end position="991"/>
    </location>
</feature>
<keyword evidence="5 8" id="KW-0472">Membrane</keyword>
<feature type="transmembrane region" description="Helical" evidence="8">
    <location>
        <begin position="1003"/>
        <end position="1021"/>
    </location>
</feature>
<organism evidence="9 10">
    <name type="scientific">Spodoptera exigua</name>
    <name type="common">Beet armyworm</name>
    <name type="synonym">Noctua fulgens</name>
    <dbReference type="NCBI Taxonomy" id="7107"/>
    <lineage>
        <taxon>Eukaryota</taxon>
        <taxon>Metazoa</taxon>
        <taxon>Ecdysozoa</taxon>
        <taxon>Arthropoda</taxon>
        <taxon>Hexapoda</taxon>
        <taxon>Insecta</taxon>
        <taxon>Pterygota</taxon>
        <taxon>Neoptera</taxon>
        <taxon>Endopterygota</taxon>
        <taxon>Lepidoptera</taxon>
        <taxon>Glossata</taxon>
        <taxon>Ditrysia</taxon>
        <taxon>Noctuoidea</taxon>
        <taxon>Noctuidae</taxon>
        <taxon>Amphipyrinae</taxon>
        <taxon>Spodoptera</taxon>
    </lineage>
</organism>
<dbReference type="PANTHER" id="PTHR42643:SF38">
    <property type="entry name" value="IONOTROPIC RECEPTOR 100A"/>
    <property type="match status" value="1"/>
</dbReference>
<feature type="transmembrane region" description="Helical" evidence="8">
    <location>
        <begin position="603"/>
        <end position="624"/>
    </location>
</feature>
<evidence type="ECO:0000256" key="6">
    <source>
        <dbReference type="ARBA" id="ARBA00023170"/>
    </source>
</evidence>
<dbReference type="GO" id="GO:0005886">
    <property type="term" value="C:plasma membrane"/>
    <property type="evidence" value="ECO:0007669"/>
    <property type="project" value="UniProtKB-SubCell"/>
</dbReference>
<dbReference type="Proteomes" id="UP000648187">
    <property type="component" value="Unassembled WGS sequence"/>
</dbReference>
<sequence length="1264" mass="146306">MTTFFAISSSEPNLKLMPVQNKCNVIIPVEYYSQTVLFDIDGFGQSDLKTCILKECLFDHSVILLDVFGKDIDIGLNTTRHFIRTSENPNVMIITKYLTKKVINSPVWNFFYKSRWSTLYMIVTDDIKYKCANGTMQTKDFLNLGRIMNYLWHKFQIMRVALLFPHACENKIILYHGKRPSSKVLYDRSIKAYNNTNNHDTYLAIKKSGEKLAANYPMQGSIFHRIPTSIKDCSNMHYYVHFNLDLTLGYCGLDGMVMHDILTYLKFNLTVPENPSCDNYGYAVPGNVSGVLGCIIRNEVDISFNSRFMTLYSDEHIYYLHYVTIDTLCALIKKPDEIPLWQGVFNFLSAELWTLTGVVLVAIACVLWATALVNKTLTGSETETFWNYLHSSVVSTMIGYSPMKTKTYLMIRSACLMGSILFLAVYQSHMSRVYTTMKHFPQIKTLKDLYSSGASLYTSPTMREFIRQLQNPDDELQSEFFNKASLTTGERLGKLLENPHLATIDRKSDAEMEILKNYSDPFGMPLIDILEECFRTYYVSYIARSDFPFFESVQMFTERLQEAGLPAMYYKWTQQMLEIPNTIPDNRSQPRAFSKIKLIDQSVAFAILGLGVMMLFLITTYLAFSMSEINQKLIPALVDCNNIVLPIEYYSQTVFFDMDVHGQPDLKTCILKNNLSGLTRILIGVYGTKIDIRVNVTRNFIKTSDNPNVIIMTKYLTPKMMDSSLWKFFFRSRWSILYIVMTGDKFKCENGTMDTSNLALLERMMNVLWHRFQIMRVAILFPFTCEQKILLYHGKRPSSNSLYDRSVKLFNNSNPHDTYLAIRKSGKKLADDYPMRGSIFYRYPTSIKDCKNMRYYDSYYNLKLTGGYCGVDGMVMHDILSHLKFNLTMPENENCDNYGYAAPGNVSGVLGCIIRDEVDISFNSRFLTLYSDEHLYYLHFVKTEKLCVLIRKTDIIPIWQGVFDMLTPELWALTAMVLVAIACILWATALVNKTLSGSETETFWSYLYTSVLSTMIGYSPMSTKSFLMIRSACLMGSILILALYQGHMSRVFTTVKHFRQIRTLRDLYGSSITLYTSPSMKQFMKQLQNPEDKLQKEFFDRVFVTVNGQIGKYLPNSTLLHRRDFATIDRKSDALMQIMKNYTDRFGTPKIDIVDECFYTYYLSYVARSDFPFFEDVQYFTERLQEAGLPTMYYKWTQQMLNIPRLMTDDNRSLPRPLFKIRLRDECVAFAILFFGSLCSLVIFAAEIWKGKRRNKESRMTDFK</sequence>
<evidence type="ECO:0000313" key="9">
    <source>
        <dbReference type="EMBL" id="KAF9424852.1"/>
    </source>
</evidence>
<keyword evidence="4 8" id="KW-1133">Transmembrane helix</keyword>
<dbReference type="SUPFAM" id="SSF53850">
    <property type="entry name" value="Periplasmic binding protein-like II"/>
    <property type="match status" value="2"/>
</dbReference>
<proteinExistence type="predicted"/>
<comment type="subcellular location">
    <subcellularLocation>
        <location evidence="1">Cell membrane</location>
        <topology evidence="1">Multi-pass membrane protein</topology>
    </subcellularLocation>
</comment>
<evidence type="ECO:0000256" key="8">
    <source>
        <dbReference type="SAM" id="Phobius"/>
    </source>
</evidence>
<evidence type="ECO:0000256" key="4">
    <source>
        <dbReference type="ARBA" id="ARBA00022989"/>
    </source>
</evidence>
<name>A0A835LBP9_SPOEX</name>
<reference evidence="9" key="1">
    <citation type="submission" date="2020-08" db="EMBL/GenBank/DDBJ databases">
        <title>Spodoptera exigua strain:BAW_Kor-Di-RS1 Genome sequencing and assembly.</title>
        <authorList>
            <person name="Kim J."/>
            <person name="Nam H.Y."/>
            <person name="Kwon M."/>
            <person name="Choi J.H."/>
            <person name="Cho S.R."/>
            <person name="Kim G.-H."/>
        </authorList>
    </citation>
    <scope>NUCLEOTIDE SEQUENCE</scope>
    <source>
        <strain evidence="9">BAW_Kor-Di-RS1</strain>
        <tissue evidence="9">Whole-body</tissue>
    </source>
</reference>
<keyword evidence="3 8" id="KW-0812">Transmembrane</keyword>
<protein>
    <recommendedName>
        <fullName evidence="11">Ionotropic receptor</fullName>
    </recommendedName>
</protein>
<feature type="transmembrane region" description="Helical" evidence="8">
    <location>
        <begin position="409"/>
        <end position="428"/>
    </location>
</feature>
<keyword evidence="6" id="KW-0675">Receptor</keyword>
<dbReference type="InterPro" id="IPR052192">
    <property type="entry name" value="Insect_Ionotropic_Sensory_Rcpt"/>
</dbReference>
<keyword evidence="7" id="KW-0325">Glycoprotein</keyword>
<evidence type="ECO:0000256" key="3">
    <source>
        <dbReference type="ARBA" id="ARBA00022692"/>
    </source>
</evidence>
<keyword evidence="10" id="KW-1185">Reference proteome</keyword>
<gene>
    <name evidence="9" type="ORF">HW555_000153</name>
</gene>
<dbReference type="AlphaFoldDB" id="A0A835LBP9"/>
<feature type="transmembrane region" description="Helical" evidence="8">
    <location>
        <begin position="1027"/>
        <end position="1044"/>
    </location>
</feature>